<dbReference type="Gene3D" id="1.20.58.1290">
    <property type="entry name" value="CarD-like, C-terminal domain"/>
    <property type="match status" value="1"/>
</dbReference>
<dbReference type="InterPro" id="IPR048792">
    <property type="entry name" value="CarD_C"/>
</dbReference>
<dbReference type="InterPro" id="IPR052531">
    <property type="entry name" value="CarD-like_regulator"/>
</dbReference>
<reference evidence="2" key="2">
    <citation type="submission" date="2021-04" db="EMBL/GenBank/DDBJ databases">
        <authorList>
            <person name="Dong X."/>
        </authorList>
    </citation>
    <scope>NUCLEOTIDE SEQUENCE</scope>
    <source>
        <strain evidence="2">ZWT</strain>
    </source>
</reference>
<proteinExistence type="predicted"/>
<dbReference type="GO" id="GO:0009303">
    <property type="term" value="P:rRNA transcription"/>
    <property type="evidence" value="ECO:0007669"/>
    <property type="project" value="TreeGrafter"/>
</dbReference>
<dbReference type="Gene3D" id="2.40.10.170">
    <property type="match status" value="1"/>
</dbReference>
<feature type="domain" description="CarD-like/TRCF RNAP-interacting" evidence="1">
    <location>
        <begin position="1"/>
        <end position="111"/>
    </location>
</feature>
<sequence length="165" mass="19384">MLKIGDKIFLANYGAGVVKEVGLINNISQKEEYIKIFLIFDKMSIFLPKNKLSTCKYRKISSKEDMKKNIEIIFSEPENIEKNWNARYRKNREKLHGLNINAICYALRDLYFLKMNLMLPQGEEKILERAEGLVVSELSMVMNLKYSEVLEKLRNENILKEMNNL</sequence>
<dbReference type="Pfam" id="PF21095">
    <property type="entry name" value="CarD_C"/>
    <property type="match status" value="1"/>
</dbReference>
<dbReference type="SUPFAM" id="SSF141259">
    <property type="entry name" value="CarD-like"/>
    <property type="match status" value="1"/>
</dbReference>
<dbReference type="RefSeq" id="WP_250858649.1">
    <property type="nucleotide sequence ID" value="NZ_JAGSOJ010000002.1"/>
</dbReference>
<gene>
    <name evidence="2" type="ORF">KDK92_07700</name>
</gene>
<dbReference type="InterPro" id="IPR003711">
    <property type="entry name" value="CarD-like/TRCF_RID"/>
</dbReference>
<keyword evidence="3" id="KW-1185">Reference proteome</keyword>
<dbReference type="Pfam" id="PF02559">
    <property type="entry name" value="CarD_TRCF_RID"/>
    <property type="match status" value="1"/>
</dbReference>
<evidence type="ECO:0000259" key="1">
    <source>
        <dbReference type="SMART" id="SM01058"/>
    </source>
</evidence>
<name>A0A9J6NZ99_9CLOT</name>
<evidence type="ECO:0000313" key="3">
    <source>
        <dbReference type="Proteomes" id="UP001056429"/>
    </source>
</evidence>
<dbReference type="Proteomes" id="UP001056429">
    <property type="component" value="Unassembled WGS sequence"/>
</dbReference>
<protein>
    <recommendedName>
        <fullName evidence="1">CarD-like/TRCF RNAP-interacting domain-containing protein</fullName>
    </recommendedName>
</protein>
<dbReference type="PANTHER" id="PTHR38447">
    <property type="entry name" value="TRANSCRIPTION FACTOR YDEB-RELATED"/>
    <property type="match status" value="1"/>
</dbReference>
<organism evidence="2 3">
    <name type="scientific">Oceanirhabdus seepicola</name>
    <dbReference type="NCBI Taxonomy" id="2828781"/>
    <lineage>
        <taxon>Bacteria</taxon>
        <taxon>Bacillati</taxon>
        <taxon>Bacillota</taxon>
        <taxon>Clostridia</taxon>
        <taxon>Eubacteriales</taxon>
        <taxon>Clostridiaceae</taxon>
        <taxon>Oceanirhabdus</taxon>
    </lineage>
</organism>
<dbReference type="PANTHER" id="PTHR38447:SF1">
    <property type="entry name" value="RNA POLYMERASE-BINDING TRANSCRIPTION FACTOR CARD"/>
    <property type="match status" value="1"/>
</dbReference>
<accession>A0A9J6NZ99</accession>
<dbReference type="AlphaFoldDB" id="A0A9J6NZ99"/>
<evidence type="ECO:0000313" key="2">
    <source>
        <dbReference type="EMBL" id="MCM1989619.1"/>
    </source>
</evidence>
<dbReference type="SMART" id="SM01058">
    <property type="entry name" value="CarD_TRCF"/>
    <property type="match status" value="1"/>
</dbReference>
<dbReference type="InterPro" id="IPR042215">
    <property type="entry name" value="CarD-like_C"/>
</dbReference>
<reference evidence="2" key="1">
    <citation type="journal article" date="2021" name="mSystems">
        <title>Bacteria and Archaea Synergistically Convert Glycine Betaine to Biogenic Methane in the Formosa Cold Seep of the South China Sea.</title>
        <authorList>
            <person name="Li L."/>
            <person name="Zhang W."/>
            <person name="Zhang S."/>
            <person name="Song L."/>
            <person name="Sun Q."/>
            <person name="Zhang H."/>
            <person name="Xiang H."/>
            <person name="Dong X."/>
        </authorList>
    </citation>
    <scope>NUCLEOTIDE SEQUENCE</scope>
    <source>
        <strain evidence="2">ZWT</strain>
    </source>
</reference>
<dbReference type="EMBL" id="JAGSOJ010000002">
    <property type="protein sequence ID" value="MCM1989619.1"/>
    <property type="molecule type" value="Genomic_DNA"/>
</dbReference>
<comment type="caution">
    <text evidence="2">The sequence shown here is derived from an EMBL/GenBank/DDBJ whole genome shotgun (WGS) entry which is preliminary data.</text>
</comment>
<dbReference type="InterPro" id="IPR036101">
    <property type="entry name" value="CarD-like/TRCF_RID_sf"/>
</dbReference>